<dbReference type="Proteomes" id="UP000711614">
    <property type="component" value="Unassembled WGS sequence"/>
</dbReference>
<feature type="compositionally biased region" description="Low complexity" evidence="1">
    <location>
        <begin position="18"/>
        <end position="27"/>
    </location>
</feature>
<evidence type="ECO:0000256" key="1">
    <source>
        <dbReference type="SAM" id="MobiDB-lite"/>
    </source>
</evidence>
<dbReference type="EMBL" id="JAGIOI010000001">
    <property type="protein sequence ID" value="MBP2412934.1"/>
    <property type="molecule type" value="Genomic_DNA"/>
</dbReference>
<keyword evidence="3" id="KW-1185">Reference proteome</keyword>
<evidence type="ECO:0000313" key="3">
    <source>
        <dbReference type="Proteomes" id="UP000711614"/>
    </source>
</evidence>
<comment type="caution">
    <text evidence="2">The sequence shown here is derived from an EMBL/GenBank/DDBJ whole genome shotgun (WGS) entry which is preliminary data.</text>
</comment>
<reference evidence="2 3" key="1">
    <citation type="submission" date="2021-03" db="EMBL/GenBank/DDBJ databases">
        <title>Sequencing the genomes of 1000 actinobacteria strains.</title>
        <authorList>
            <person name="Klenk H.-P."/>
        </authorList>
    </citation>
    <scope>NUCLEOTIDE SEQUENCE [LARGE SCALE GENOMIC DNA]</scope>
    <source>
        <strain evidence="2 3">DSM 16005</strain>
    </source>
</reference>
<organism evidence="2 3">
    <name type="scientific">Arthrobacter stackebrandtii</name>
    <dbReference type="NCBI Taxonomy" id="272161"/>
    <lineage>
        <taxon>Bacteria</taxon>
        <taxon>Bacillati</taxon>
        <taxon>Actinomycetota</taxon>
        <taxon>Actinomycetes</taxon>
        <taxon>Micrococcales</taxon>
        <taxon>Micrococcaceae</taxon>
        <taxon>Arthrobacter</taxon>
    </lineage>
</organism>
<feature type="region of interest" description="Disordered" evidence="1">
    <location>
        <begin position="1"/>
        <end position="37"/>
    </location>
</feature>
<proteinExistence type="predicted"/>
<name>A0ABS4YW38_9MICC</name>
<accession>A0ABS4YW38</accession>
<evidence type="ECO:0000313" key="2">
    <source>
        <dbReference type="EMBL" id="MBP2412934.1"/>
    </source>
</evidence>
<sequence>MSKLGIVPFVKNDGGTRPGAAARPGTRSVRDSPIILG</sequence>
<protein>
    <submittedName>
        <fullName evidence="2">Uncharacterized protein</fullName>
    </submittedName>
</protein>
<gene>
    <name evidence="2" type="ORF">JOF48_001733</name>
</gene>